<dbReference type="Gene3D" id="2.40.70.10">
    <property type="entry name" value="Acid Proteases"/>
    <property type="match status" value="1"/>
</dbReference>
<dbReference type="PANTHER" id="PTHR38037">
    <property type="entry name" value="ZN_PROTEASE DOMAIN-CONTAINING PROTEIN"/>
    <property type="match status" value="1"/>
</dbReference>
<gene>
    <name evidence="2" type="ORF">J0A66_00410</name>
</gene>
<keyword evidence="2" id="KW-0645">Protease</keyword>
<comment type="caution">
    <text evidence="2">The sequence shown here is derived from an EMBL/GenBank/DDBJ whole genome shotgun (WGS) entry which is preliminary data.</text>
</comment>
<dbReference type="PANTHER" id="PTHR38037:SF1">
    <property type="entry name" value="ATP-DEPENDENT ZINC PROTEASE DOMAIN-CONTAINING PROTEIN-RELATED"/>
    <property type="match status" value="1"/>
</dbReference>
<name>A0A939DJA1_9ALTE</name>
<proteinExistence type="predicted"/>
<feature type="domain" description="Retropepsin-like aspartic endopeptidase" evidence="1">
    <location>
        <begin position="7"/>
        <end position="139"/>
    </location>
</feature>
<organism evidence="2 3">
    <name type="scientific">Bowmanella dokdonensis</name>
    <dbReference type="NCBI Taxonomy" id="751969"/>
    <lineage>
        <taxon>Bacteria</taxon>
        <taxon>Pseudomonadati</taxon>
        <taxon>Pseudomonadota</taxon>
        <taxon>Gammaproteobacteria</taxon>
        <taxon>Alteromonadales</taxon>
        <taxon>Alteromonadaceae</taxon>
        <taxon>Bowmanella</taxon>
    </lineage>
</organism>
<dbReference type="Pfam" id="PF05618">
    <property type="entry name" value="Zn_protease"/>
    <property type="match status" value="1"/>
</dbReference>
<reference evidence="2" key="1">
    <citation type="submission" date="2021-03" db="EMBL/GenBank/DDBJ databases">
        <title>novel species isolated from a fishpond in China.</title>
        <authorList>
            <person name="Lu H."/>
            <person name="Cai Z."/>
        </authorList>
    </citation>
    <scope>NUCLEOTIDE SEQUENCE</scope>
    <source>
        <strain evidence="2">JCM 30855</strain>
    </source>
</reference>
<dbReference type="GO" id="GO:0008233">
    <property type="term" value="F:peptidase activity"/>
    <property type="evidence" value="ECO:0007669"/>
    <property type="project" value="UniProtKB-KW"/>
</dbReference>
<protein>
    <submittedName>
        <fullName evidence="2">ATP-dependent zinc protease</fullName>
    </submittedName>
</protein>
<evidence type="ECO:0000313" key="3">
    <source>
        <dbReference type="Proteomes" id="UP000664654"/>
    </source>
</evidence>
<evidence type="ECO:0000313" key="2">
    <source>
        <dbReference type="EMBL" id="MBN7823672.1"/>
    </source>
</evidence>
<accession>A0A939DJA1</accession>
<dbReference type="RefSeq" id="WP_206571795.1">
    <property type="nucleotide sequence ID" value="NZ_JAFKCV010000001.1"/>
</dbReference>
<dbReference type="Proteomes" id="UP000664654">
    <property type="component" value="Unassembled WGS sequence"/>
</dbReference>
<evidence type="ECO:0000259" key="1">
    <source>
        <dbReference type="Pfam" id="PF05618"/>
    </source>
</evidence>
<keyword evidence="3" id="KW-1185">Reference proteome</keyword>
<dbReference type="EMBL" id="JAFKCV010000001">
    <property type="protein sequence ID" value="MBN7823672.1"/>
    <property type="molecule type" value="Genomic_DNA"/>
</dbReference>
<dbReference type="SUPFAM" id="SSF50630">
    <property type="entry name" value="Acid proteases"/>
    <property type="match status" value="1"/>
</dbReference>
<dbReference type="GO" id="GO:0006508">
    <property type="term" value="P:proteolysis"/>
    <property type="evidence" value="ECO:0007669"/>
    <property type="project" value="UniProtKB-KW"/>
</dbReference>
<dbReference type="AlphaFoldDB" id="A0A939DJA1"/>
<dbReference type="InterPro" id="IPR021109">
    <property type="entry name" value="Peptidase_aspartic_dom_sf"/>
</dbReference>
<keyword evidence="2" id="KW-0378">Hydrolase</keyword>
<dbReference type="InterPro" id="IPR008503">
    <property type="entry name" value="Asp_endopeptidase"/>
</dbReference>
<sequence>MKDKHTLGWREWGSLPQLGIDKIKMKVDTGAKTSCLHAFDLQPFEHEGQEWVRIHLHPVQDDNDTVLICEARVLDQRKVRDSGGHEEVRYVVETELVLADRRFPIELTLTNRDSMRFRMLLGRQAMCGRFMVDPEKSYLLGQPGTRCP</sequence>